<evidence type="ECO:0000313" key="3">
    <source>
        <dbReference type="Proteomes" id="UP001604336"/>
    </source>
</evidence>
<accession>A0ABD1QX76</accession>
<protein>
    <submittedName>
        <fullName evidence="2">Uncharacterized protein</fullName>
    </submittedName>
</protein>
<evidence type="ECO:0000313" key="2">
    <source>
        <dbReference type="EMBL" id="KAL2480800.1"/>
    </source>
</evidence>
<dbReference type="EMBL" id="JBFOLK010000010">
    <property type="protein sequence ID" value="KAL2480800.1"/>
    <property type="molecule type" value="Genomic_DNA"/>
</dbReference>
<feature type="compositionally biased region" description="Acidic residues" evidence="1">
    <location>
        <begin position="69"/>
        <end position="81"/>
    </location>
</feature>
<sequence>MAMPTTDPVDIPFELPFDEYVDDGDLVVPVCSSNEFLPEGMEGVFLSEGGDRGLGVEPDNGDRIGVVEEGGDGGEVDEGGFEEGGRCGESDDDGCGEEAGSVG</sequence>
<reference evidence="3" key="1">
    <citation type="submission" date="2024-07" db="EMBL/GenBank/DDBJ databases">
        <title>Two chromosome-level genome assemblies of Korean endemic species Abeliophyllum distichum and Forsythia ovata (Oleaceae).</title>
        <authorList>
            <person name="Jang H."/>
        </authorList>
    </citation>
    <scope>NUCLEOTIDE SEQUENCE [LARGE SCALE GENOMIC DNA]</scope>
</reference>
<dbReference type="AlphaFoldDB" id="A0ABD1QX76"/>
<gene>
    <name evidence="2" type="ORF">Adt_33766</name>
</gene>
<organism evidence="2 3">
    <name type="scientific">Abeliophyllum distichum</name>
    <dbReference type="NCBI Taxonomy" id="126358"/>
    <lineage>
        <taxon>Eukaryota</taxon>
        <taxon>Viridiplantae</taxon>
        <taxon>Streptophyta</taxon>
        <taxon>Embryophyta</taxon>
        <taxon>Tracheophyta</taxon>
        <taxon>Spermatophyta</taxon>
        <taxon>Magnoliopsida</taxon>
        <taxon>eudicotyledons</taxon>
        <taxon>Gunneridae</taxon>
        <taxon>Pentapetalae</taxon>
        <taxon>asterids</taxon>
        <taxon>lamiids</taxon>
        <taxon>Lamiales</taxon>
        <taxon>Oleaceae</taxon>
        <taxon>Forsythieae</taxon>
        <taxon>Abeliophyllum</taxon>
    </lineage>
</organism>
<evidence type="ECO:0000256" key="1">
    <source>
        <dbReference type="SAM" id="MobiDB-lite"/>
    </source>
</evidence>
<name>A0ABD1QX76_9LAMI</name>
<comment type="caution">
    <text evidence="2">The sequence shown here is derived from an EMBL/GenBank/DDBJ whole genome shotgun (WGS) entry which is preliminary data.</text>
</comment>
<proteinExistence type="predicted"/>
<feature type="region of interest" description="Disordered" evidence="1">
    <location>
        <begin position="67"/>
        <end position="103"/>
    </location>
</feature>
<keyword evidence="3" id="KW-1185">Reference proteome</keyword>
<dbReference type="Proteomes" id="UP001604336">
    <property type="component" value="Unassembled WGS sequence"/>
</dbReference>